<sequence length="374" mass="43109">MSKQEKLIIYPYDIQSTPIVRHPVFNHGYDILGLISPNGWGLCGKDAGIADYGGQLGINVSNDFNHLLDGCDTVLFSESHLKLDFDQMIKPKIDKAIEKRKNILCTIFIPDELLNYYIEKCKLSDTYFKYYNNSGRKIISKEIDIEYIHPINTPVAFVIGMGERCQKFEIQLALRERLLKMDYKISQVGSRDYCEMFGFHSIPSFMFAHTIPDYHKVVMFNHFIKDIELKEQPDLILIGIPGGLFPFNDEFTNKFGIMAYEISRAVKPDVSILSILYEDYKVDYFTELSKVIKYRFGIEVDCYNLANVKFDWDISSQNGMMTYNMIDAEVIDSVKSQFGSLSSPIFNIFNHQDTGKAADYLLEKLIEYADIQTI</sequence>
<dbReference type="EMBL" id="RZNY01000022">
    <property type="protein sequence ID" value="RUT43007.1"/>
    <property type="molecule type" value="Genomic_DNA"/>
</dbReference>
<name>A0A3S1DMS2_9BACL</name>
<keyword evidence="2" id="KW-1185">Reference proteome</keyword>
<accession>A0A3S1DMS2</accession>
<evidence type="ECO:0000313" key="1">
    <source>
        <dbReference type="EMBL" id="RUT43007.1"/>
    </source>
</evidence>
<dbReference type="InterPro" id="IPR027417">
    <property type="entry name" value="P-loop_NTPase"/>
</dbReference>
<dbReference type="NCBIfam" id="TIGR04066">
    <property type="entry name" value="nat_prod_clost"/>
    <property type="match status" value="1"/>
</dbReference>
<dbReference type="Gene3D" id="3.40.50.300">
    <property type="entry name" value="P-loop containing nucleotide triphosphate hydrolases"/>
    <property type="match status" value="1"/>
</dbReference>
<dbReference type="InterPro" id="IPR023823">
    <property type="entry name" value="CHP04066_peptide_maturation"/>
</dbReference>
<protein>
    <submittedName>
        <fullName evidence="1">TIGR04066 family peptide maturation system protein</fullName>
    </submittedName>
</protein>
<organism evidence="1 2">
    <name type="scientific">Paenibacillus anaericanus</name>
    <dbReference type="NCBI Taxonomy" id="170367"/>
    <lineage>
        <taxon>Bacteria</taxon>
        <taxon>Bacillati</taxon>
        <taxon>Bacillota</taxon>
        <taxon>Bacilli</taxon>
        <taxon>Bacillales</taxon>
        <taxon>Paenibacillaceae</taxon>
        <taxon>Paenibacillus</taxon>
    </lineage>
</organism>
<comment type="caution">
    <text evidence="1">The sequence shown here is derived from an EMBL/GenBank/DDBJ whole genome shotgun (WGS) entry which is preliminary data.</text>
</comment>
<dbReference type="OrthoDB" id="5464925at2"/>
<evidence type="ECO:0000313" key="2">
    <source>
        <dbReference type="Proteomes" id="UP000279446"/>
    </source>
</evidence>
<gene>
    <name evidence="1" type="ORF">EJP82_21255</name>
</gene>
<dbReference type="RefSeq" id="WP_127194063.1">
    <property type="nucleotide sequence ID" value="NZ_JAUSSS010000005.1"/>
</dbReference>
<dbReference type="AlphaFoldDB" id="A0A3S1DMS2"/>
<proteinExistence type="predicted"/>
<reference evidence="1 2" key="1">
    <citation type="submission" date="2018-12" db="EMBL/GenBank/DDBJ databases">
        <authorList>
            <person name="Sun L."/>
            <person name="Chen Z."/>
        </authorList>
    </citation>
    <scope>NUCLEOTIDE SEQUENCE [LARGE SCALE GENOMIC DNA]</scope>
    <source>
        <strain evidence="1 2">DSM 15890</strain>
    </source>
</reference>
<dbReference type="Proteomes" id="UP000279446">
    <property type="component" value="Unassembled WGS sequence"/>
</dbReference>